<dbReference type="SUPFAM" id="SSF103501">
    <property type="entry name" value="Respiratory nitrate reductase 1 gamma chain"/>
    <property type="match status" value="1"/>
</dbReference>
<comment type="function">
    <text evidence="15">Does not seem to have nitrate reductase activity.</text>
</comment>
<keyword evidence="14 21" id="KW-0472">Membrane</keyword>
<dbReference type="InterPro" id="IPR036197">
    <property type="entry name" value="NarG-like_sf"/>
</dbReference>
<evidence type="ECO:0000256" key="6">
    <source>
        <dbReference type="ARBA" id="ARBA00022617"/>
    </source>
</evidence>
<feature type="transmembrane region" description="Helical" evidence="21">
    <location>
        <begin position="6"/>
        <end position="26"/>
    </location>
</feature>
<dbReference type="EMBL" id="CP001964">
    <property type="protein sequence ID" value="ADG74657.1"/>
    <property type="molecule type" value="Genomic_DNA"/>
</dbReference>
<feature type="binding site" description="axial binding residue" evidence="20">
    <location>
        <position position="56"/>
    </location>
    <ligand>
        <name>heme b</name>
        <dbReference type="ChEBI" id="CHEBI:60344"/>
        <label>1</label>
    </ligand>
    <ligandPart>
        <name>Fe</name>
        <dbReference type="ChEBI" id="CHEBI:18248"/>
    </ligandPart>
</feature>
<keyword evidence="9" id="KW-0249">Electron transport</keyword>
<dbReference type="AlphaFoldDB" id="D5UEJ7"/>
<dbReference type="GO" id="GO:0009325">
    <property type="term" value="C:nitrate reductase complex"/>
    <property type="evidence" value="ECO:0007669"/>
    <property type="project" value="InterPro"/>
</dbReference>
<evidence type="ECO:0000256" key="7">
    <source>
        <dbReference type="ARBA" id="ARBA00022692"/>
    </source>
</evidence>
<evidence type="ECO:0000256" key="17">
    <source>
        <dbReference type="ARBA" id="ARBA00061196"/>
    </source>
</evidence>
<keyword evidence="12 20" id="KW-0408">Iron</keyword>
<feature type="binding site" description="axial binding residue" evidence="20">
    <location>
        <position position="206"/>
    </location>
    <ligand>
        <name>heme b</name>
        <dbReference type="ChEBI" id="CHEBI:60344"/>
        <label>1</label>
    </ligand>
    <ligandPart>
        <name>Fe</name>
        <dbReference type="ChEBI" id="CHEBI:18248"/>
    </ligandPart>
</feature>
<keyword evidence="13" id="KW-0534">Nitrate assimilation</keyword>
<comment type="cofactor">
    <cofactor evidence="1">
        <name>Mo-bis(molybdopterin guanine dinucleotide)</name>
        <dbReference type="ChEBI" id="CHEBI:60539"/>
    </cofactor>
</comment>
<evidence type="ECO:0000256" key="1">
    <source>
        <dbReference type="ARBA" id="ARBA00001942"/>
    </source>
</evidence>
<dbReference type="GO" id="GO:0020037">
    <property type="term" value="F:heme binding"/>
    <property type="evidence" value="ECO:0007669"/>
    <property type="project" value="TreeGrafter"/>
</dbReference>
<feature type="transmembrane region" description="Helical" evidence="21">
    <location>
        <begin position="92"/>
        <end position="111"/>
    </location>
</feature>
<dbReference type="InterPro" id="IPR051936">
    <property type="entry name" value="Heme-iron_electron_transfer"/>
</dbReference>
<keyword evidence="10 21" id="KW-1133">Transmembrane helix</keyword>
<keyword evidence="7 21" id="KW-0812">Transmembrane</keyword>
<dbReference type="Proteomes" id="UP000000849">
    <property type="component" value="Chromosome"/>
</dbReference>
<dbReference type="eggNOG" id="COG2181">
    <property type="taxonomic scope" value="Bacteria"/>
</dbReference>
<gene>
    <name evidence="23" type="ordered locus">Cfla_1760</name>
</gene>
<dbReference type="PANTHER" id="PTHR30598">
    <property type="entry name" value="NITRATE REDUCTASE PRIVATE CHAPERONE, REDOX ENZYME MATURATION PROTEIN REMP FAMILY"/>
    <property type="match status" value="1"/>
</dbReference>
<dbReference type="KEGG" id="cfl:Cfla_1760"/>
<evidence type="ECO:0000256" key="3">
    <source>
        <dbReference type="ARBA" id="ARBA00004651"/>
    </source>
</evidence>
<dbReference type="NCBIfam" id="TIGR00351">
    <property type="entry name" value="narI"/>
    <property type="match status" value="1"/>
</dbReference>
<feature type="binding site" description="axial binding residue" evidence="20">
    <location>
        <position position="66"/>
    </location>
    <ligand>
        <name>heme b</name>
        <dbReference type="ChEBI" id="CHEBI:60344"/>
        <label>2</label>
    </ligand>
    <ligandPart>
        <name>Fe</name>
        <dbReference type="ChEBI" id="CHEBI:18248"/>
    </ligandPart>
</feature>
<proteinExistence type="inferred from homology"/>
<name>D5UEJ7_CELFN</name>
<dbReference type="PANTHER" id="PTHR30598:SF3">
    <property type="entry name" value="RESPIRATORY NITRATE REDUCTASE 1 GAMMA CHAIN"/>
    <property type="match status" value="1"/>
</dbReference>
<evidence type="ECO:0000256" key="20">
    <source>
        <dbReference type="PIRSR" id="PIRSR603816-1"/>
    </source>
</evidence>
<evidence type="ECO:0000256" key="4">
    <source>
        <dbReference type="ARBA" id="ARBA00022448"/>
    </source>
</evidence>
<keyword evidence="8" id="KW-0479">Metal-binding</keyword>
<evidence type="ECO:0000256" key="9">
    <source>
        <dbReference type="ARBA" id="ARBA00022982"/>
    </source>
</evidence>
<dbReference type="RefSeq" id="WP_013116991.1">
    <property type="nucleotide sequence ID" value="NC_014151.1"/>
</dbReference>
<dbReference type="STRING" id="446466.Cfla_1760"/>
<evidence type="ECO:0000259" key="22">
    <source>
        <dbReference type="Pfam" id="PF02665"/>
    </source>
</evidence>
<keyword evidence="4" id="KW-0813">Transport</keyword>
<comment type="cofactor">
    <cofactor evidence="2">
        <name>heme b</name>
        <dbReference type="ChEBI" id="CHEBI:60344"/>
    </cofactor>
</comment>
<accession>D5UEJ7</accession>
<dbReference type="GO" id="GO:0019645">
    <property type="term" value="P:anaerobic electron transport chain"/>
    <property type="evidence" value="ECO:0007669"/>
    <property type="project" value="TreeGrafter"/>
</dbReference>
<protein>
    <recommendedName>
        <fullName evidence="19">Nitrate reductase-like protein NarX</fullName>
    </recommendedName>
</protein>
<reference evidence="23 24" key="1">
    <citation type="journal article" date="2010" name="Stand. Genomic Sci.">
        <title>Complete genome sequence of Cellulomonas flavigena type strain (134).</title>
        <authorList>
            <person name="Abt B."/>
            <person name="Foster B."/>
            <person name="Lapidus A."/>
            <person name="Clum A."/>
            <person name="Sun H."/>
            <person name="Pukall R."/>
            <person name="Lucas S."/>
            <person name="Glavina Del Rio T."/>
            <person name="Nolan M."/>
            <person name="Tice H."/>
            <person name="Cheng J.F."/>
            <person name="Pitluck S."/>
            <person name="Liolios K."/>
            <person name="Ivanova N."/>
            <person name="Mavromatis K."/>
            <person name="Ovchinnikova G."/>
            <person name="Pati A."/>
            <person name="Goodwin L."/>
            <person name="Chen A."/>
            <person name="Palaniappan K."/>
            <person name="Land M."/>
            <person name="Hauser L."/>
            <person name="Chang Y.J."/>
            <person name="Jeffries C.D."/>
            <person name="Rohde M."/>
            <person name="Goker M."/>
            <person name="Woyke T."/>
            <person name="Bristow J."/>
            <person name="Eisen J.A."/>
            <person name="Markowitz V."/>
            <person name="Hugenholtz P."/>
            <person name="Kyrpides N.C."/>
            <person name="Klenk H.P."/>
        </authorList>
    </citation>
    <scope>NUCLEOTIDE SEQUENCE [LARGE SCALE GENOMIC DNA]</scope>
    <source>
        <strain evidence="24">ATCC 482 / DSM 20109 / BCRC 11376 / JCM 18109 / NBRC 3775 / NCIMB 8073 / NRS 134</strain>
    </source>
</reference>
<evidence type="ECO:0000256" key="8">
    <source>
        <dbReference type="ARBA" id="ARBA00022723"/>
    </source>
</evidence>
<dbReference type="GO" id="GO:0042128">
    <property type="term" value="P:nitrate assimilation"/>
    <property type="evidence" value="ECO:0007669"/>
    <property type="project" value="UniProtKB-KW"/>
</dbReference>
<dbReference type="GO" id="GO:0046872">
    <property type="term" value="F:metal ion binding"/>
    <property type="evidence" value="ECO:0007669"/>
    <property type="project" value="UniProtKB-KW"/>
</dbReference>
<evidence type="ECO:0000256" key="18">
    <source>
        <dbReference type="ARBA" id="ARBA00061480"/>
    </source>
</evidence>
<comment type="similarity">
    <text evidence="18">In the N-terminal section; belongs to the nitrate reductase alpha subunit family.</text>
</comment>
<dbReference type="Pfam" id="PF02665">
    <property type="entry name" value="Nitrate_red_gam"/>
    <property type="match status" value="1"/>
</dbReference>
<evidence type="ECO:0000256" key="12">
    <source>
        <dbReference type="ARBA" id="ARBA00023004"/>
    </source>
</evidence>
<dbReference type="HOGENOM" id="CLU_092378_0_0_11"/>
<keyword evidence="11 23" id="KW-0560">Oxidoreductase</keyword>
<dbReference type="OrthoDB" id="9788113at2"/>
<dbReference type="GO" id="GO:0008940">
    <property type="term" value="F:nitrate reductase activity"/>
    <property type="evidence" value="ECO:0007669"/>
    <property type="project" value="InterPro"/>
</dbReference>
<feature type="binding site" description="axial binding residue" evidence="20">
    <location>
        <position position="188"/>
    </location>
    <ligand>
        <name>heme b</name>
        <dbReference type="ChEBI" id="CHEBI:60344"/>
        <label>1</label>
    </ligand>
    <ligandPart>
        <name>Fe</name>
        <dbReference type="ChEBI" id="CHEBI:18248"/>
    </ligandPart>
</feature>
<evidence type="ECO:0000256" key="10">
    <source>
        <dbReference type="ARBA" id="ARBA00022989"/>
    </source>
</evidence>
<dbReference type="GO" id="GO:0005886">
    <property type="term" value="C:plasma membrane"/>
    <property type="evidence" value="ECO:0007669"/>
    <property type="project" value="UniProtKB-SubCell"/>
</dbReference>
<dbReference type="InterPro" id="IPR003816">
    <property type="entry name" value="Nitrate_red_gam"/>
</dbReference>
<evidence type="ECO:0000256" key="14">
    <source>
        <dbReference type="ARBA" id="ARBA00023136"/>
    </source>
</evidence>
<comment type="similarity">
    <text evidence="17">In the C-terminal section; belongs to the nitrate reductase gamma subunit family.</text>
</comment>
<keyword evidence="5" id="KW-1003">Cell membrane</keyword>
<comment type="similarity">
    <text evidence="16">In the central section; belongs to the NarJ/NarW family.</text>
</comment>
<dbReference type="FunFam" id="1.20.950.20:FF:000001">
    <property type="entry name" value="Respiratory nitrate reductase subunit gamma"/>
    <property type="match status" value="1"/>
</dbReference>
<evidence type="ECO:0000313" key="24">
    <source>
        <dbReference type="Proteomes" id="UP000000849"/>
    </source>
</evidence>
<sequence length="251" mass="27927">MSPTDTLLWVALPYAAAAVFVVGHVWRYRYDQFGWTTRSSQVYENRLLRWGSPMFHLGILLVIAGHVVGLLIPRTWLEAVGVDEHAYHLGATWMGTAAAALTLAGLAILVYRRRMVGPVFLATTRSDKLMYVVLAATLGFGTLATVQYQVLGDAYDYRGSISPWVRSLLTFQPQPELMSGVPAMFQVHVLSATLLFAIWPFTRLVHVFSAPVGYLFRPYIVYRSRDAAGSGSRAVRPGWEGVERPGARPRL</sequence>
<feature type="transmembrane region" description="Helical" evidence="21">
    <location>
        <begin position="131"/>
        <end position="150"/>
    </location>
</feature>
<evidence type="ECO:0000256" key="13">
    <source>
        <dbReference type="ARBA" id="ARBA00023063"/>
    </source>
</evidence>
<evidence type="ECO:0000256" key="2">
    <source>
        <dbReference type="ARBA" id="ARBA00001970"/>
    </source>
</evidence>
<evidence type="ECO:0000256" key="16">
    <source>
        <dbReference type="ARBA" id="ARBA00061095"/>
    </source>
</evidence>
<feature type="domain" description="NarG-like" evidence="22">
    <location>
        <begin position="5"/>
        <end position="225"/>
    </location>
</feature>
<dbReference type="Gene3D" id="1.20.950.20">
    <property type="entry name" value="Transmembrane di-heme cytochromes, Chain C"/>
    <property type="match status" value="1"/>
</dbReference>
<dbReference type="GO" id="GO:0009055">
    <property type="term" value="F:electron transfer activity"/>
    <property type="evidence" value="ECO:0007669"/>
    <property type="project" value="TreeGrafter"/>
</dbReference>
<keyword evidence="24" id="KW-1185">Reference proteome</keyword>
<evidence type="ECO:0000256" key="19">
    <source>
        <dbReference type="ARBA" id="ARBA00071287"/>
    </source>
</evidence>
<evidence type="ECO:0000256" key="15">
    <source>
        <dbReference type="ARBA" id="ARBA00056200"/>
    </source>
</evidence>
<evidence type="ECO:0000256" key="21">
    <source>
        <dbReference type="SAM" id="Phobius"/>
    </source>
</evidence>
<feature type="transmembrane region" description="Helical" evidence="21">
    <location>
        <begin position="47"/>
        <end position="72"/>
    </location>
</feature>
<organism evidence="23 24">
    <name type="scientific">Cellulomonas flavigena (strain ATCC 482 / DSM 20109 / BCRC 11376 / JCM 18109 / NBRC 3775 / NCIMB 8073 / NRS 134)</name>
    <dbReference type="NCBI Taxonomy" id="446466"/>
    <lineage>
        <taxon>Bacteria</taxon>
        <taxon>Bacillati</taxon>
        <taxon>Actinomycetota</taxon>
        <taxon>Actinomycetes</taxon>
        <taxon>Micrococcales</taxon>
        <taxon>Cellulomonadaceae</taxon>
        <taxon>Cellulomonas</taxon>
    </lineage>
</organism>
<evidence type="ECO:0000256" key="11">
    <source>
        <dbReference type="ARBA" id="ARBA00023002"/>
    </source>
</evidence>
<keyword evidence="6 20" id="KW-0349">Heme</keyword>
<dbReference type="InterPro" id="IPR023234">
    <property type="entry name" value="NarG-like_domain"/>
</dbReference>
<evidence type="ECO:0000256" key="5">
    <source>
        <dbReference type="ARBA" id="ARBA00022475"/>
    </source>
</evidence>
<comment type="subcellular location">
    <subcellularLocation>
        <location evidence="3">Cell membrane</location>
        <topology evidence="3">Multi-pass membrane protein</topology>
    </subcellularLocation>
</comment>
<evidence type="ECO:0000313" key="23">
    <source>
        <dbReference type="EMBL" id="ADG74657.1"/>
    </source>
</evidence>